<evidence type="ECO:0000313" key="8">
    <source>
        <dbReference type="EMBL" id="WXB04580.1"/>
    </source>
</evidence>
<dbReference type="Gene3D" id="3.30.70.250">
    <property type="entry name" value="Malonyl-CoA ACP transacylase, ACP-binding"/>
    <property type="match status" value="1"/>
</dbReference>
<organism evidence="8 9">
    <name type="scientific">Pendulispora rubella</name>
    <dbReference type="NCBI Taxonomy" id="2741070"/>
    <lineage>
        <taxon>Bacteria</taxon>
        <taxon>Pseudomonadati</taxon>
        <taxon>Myxococcota</taxon>
        <taxon>Myxococcia</taxon>
        <taxon>Myxococcales</taxon>
        <taxon>Sorangiineae</taxon>
        <taxon>Pendulisporaceae</taxon>
        <taxon>Pendulispora</taxon>
    </lineage>
</organism>
<dbReference type="EC" id="2.3.1.39" evidence="1 6"/>
<dbReference type="InterPro" id="IPR001227">
    <property type="entry name" value="Ac_transferase_dom_sf"/>
</dbReference>
<feature type="domain" description="Malonyl-CoA:ACP transacylase (MAT)" evidence="7">
    <location>
        <begin position="6"/>
        <end position="277"/>
    </location>
</feature>
<evidence type="ECO:0000256" key="2">
    <source>
        <dbReference type="ARBA" id="ARBA00018953"/>
    </source>
</evidence>
<dbReference type="Proteomes" id="UP001374803">
    <property type="component" value="Chromosome"/>
</dbReference>
<dbReference type="SMART" id="SM00827">
    <property type="entry name" value="PKS_AT"/>
    <property type="match status" value="1"/>
</dbReference>
<evidence type="ECO:0000313" key="9">
    <source>
        <dbReference type="Proteomes" id="UP001374803"/>
    </source>
</evidence>
<dbReference type="GO" id="GO:0004314">
    <property type="term" value="F:[acyl-carrier-protein] S-malonyltransferase activity"/>
    <property type="evidence" value="ECO:0007669"/>
    <property type="project" value="UniProtKB-EC"/>
</dbReference>
<keyword evidence="3 6" id="KW-0808">Transferase</keyword>
<dbReference type="SUPFAM" id="SSF52151">
    <property type="entry name" value="FabD/lysophospholipase-like"/>
    <property type="match status" value="1"/>
</dbReference>
<evidence type="ECO:0000256" key="6">
    <source>
        <dbReference type="PIRNR" id="PIRNR000446"/>
    </source>
</evidence>
<keyword evidence="4 6" id="KW-0012">Acyltransferase</keyword>
<reference evidence="8" key="1">
    <citation type="submission" date="2021-12" db="EMBL/GenBank/DDBJ databases">
        <title>Discovery of the Pendulisporaceae a myxobacterial family with distinct sporulation behavior and unique specialized metabolism.</title>
        <authorList>
            <person name="Garcia R."/>
            <person name="Popoff A."/>
            <person name="Bader C.D."/>
            <person name="Loehr J."/>
            <person name="Walesch S."/>
            <person name="Walt C."/>
            <person name="Boldt J."/>
            <person name="Bunk B."/>
            <person name="Haeckl F.J.F.P.J."/>
            <person name="Gunesch A.P."/>
            <person name="Birkelbach J."/>
            <person name="Nuebel U."/>
            <person name="Pietschmann T."/>
            <person name="Bach T."/>
            <person name="Mueller R."/>
        </authorList>
    </citation>
    <scope>NUCLEOTIDE SEQUENCE</scope>
    <source>
        <strain evidence="8">MSr11367</strain>
    </source>
</reference>
<accession>A0ABZ2L190</accession>
<dbReference type="RefSeq" id="WP_394834224.1">
    <property type="nucleotide sequence ID" value="NZ_CP089929.1"/>
</dbReference>
<evidence type="ECO:0000256" key="3">
    <source>
        <dbReference type="ARBA" id="ARBA00022679"/>
    </source>
</evidence>
<dbReference type="InterPro" id="IPR004410">
    <property type="entry name" value="Malonyl_CoA-ACP_transAc_FabD"/>
</dbReference>
<keyword evidence="9" id="KW-1185">Reference proteome</keyword>
<dbReference type="PIRSF" id="PIRSF000446">
    <property type="entry name" value="Mct"/>
    <property type="match status" value="1"/>
</dbReference>
<name>A0ABZ2L190_9BACT</name>
<dbReference type="SUPFAM" id="SSF55048">
    <property type="entry name" value="Probable ACP-binding domain of malonyl-CoA ACP transacylase"/>
    <property type="match status" value="1"/>
</dbReference>
<evidence type="ECO:0000256" key="5">
    <source>
        <dbReference type="ARBA" id="ARBA00048462"/>
    </source>
</evidence>
<dbReference type="InterPro" id="IPR014043">
    <property type="entry name" value="Acyl_transferase_dom"/>
</dbReference>
<dbReference type="Pfam" id="PF00698">
    <property type="entry name" value="Acyl_transf_1"/>
    <property type="match status" value="1"/>
</dbReference>
<comment type="catalytic activity">
    <reaction evidence="5 6">
        <text>holo-[ACP] + malonyl-CoA = malonyl-[ACP] + CoA</text>
        <dbReference type="Rhea" id="RHEA:41792"/>
        <dbReference type="Rhea" id="RHEA-COMP:9623"/>
        <dbReference type="Rhea" id="RHEA-COMP:9685"/>
        <dbReference type="ChEBI" id="CHEBI:57287"/>
        <dbReference type="ChEBI" id="CHEBI:57384"/>
        <dbReference type="ChEBI" id="CHEBI:64479"/>
        <dbReference type="ChEBI" id="CHEBI:78449"/>
        <dbReference type="EC" id="2.3.1.39"/>
    </reaction>
</comment>
<gene>
    <name evidence="8" type="primary">fabD</name>
    <name evidence="8" type="ORF">LVJ94_47770</name>
</gene>
<dbReference type="InterPro" id="IPR024925">
    <property type="entry name" value="Malonyl_CoA-ACP_transAc"/>
</dbReference>
<dbReference type="PANTHER" id="PTHR42681">
    <property type="entry name" value="MALONYL-COA-ACYL CARRIER PROTEIN TRANSACYLASE, MITOCHONDRIAL"/>
    <property type="match status" value="1"/>
</dbReference>
<protein>
    <recommendedName>
        <fullName evidence="2 6">Malonyl CoA-acyl carrier protein transacylase</fullName>
        <ecNumber evidence="1 6">2.3.1.39</ecNumber>
    </recommendedName>
</protein>
<sequence>MTSIYVFPGQGSQRVGMGAELFESFPTEVAAANAVLGYSVEELCSDASGRLDDTEYTQPALYVVNALKYLAKASSGPRPDWTAGHSLGEYNALFAAGAFDFVTGLRLVQKRGQLMGRVQGGGMGAVVGLSEHELRGELARGGFDAMDVANLNSPTQFVLSGPLADVERAAAHLSSECDAEVRMLRVSGAFHSRYMAPAQAEFLGFVKDFAFQPLRIPVLSNAYAQPYEDGAIGETLAAQICSPVRWTEIASRFLAMDAPQIEEVGTGKTLSALFRQLRAHRMQLDTNSQEATCLS</sequence>
<dbReference type="NCBIfam" id="TIGR00128">
    <property type="entry name" value="fabD"/>
    <property type="match status" value="1"/>
</dbReference>
<comment type="similarity">
    <text evidence="6">Belongs to the fabD family.</text>
</comment>
<evidence type="ECO:0000256" key="1">
    <source>
        <dbReference type="ARBA" id="ARBA00013258"/>
    </source>
</evidence>
<dbReference type="InterPro" id="IPR050858">
    <property type="entry name" value="Mal-CoA-ACP_Trans/PKS_FabD"/>
</dbReference>
<dbReference type="InterPro" id="IPR016035">
    <property type="entry name" value="Acyl_Trfase/lysoPLipase"/>
</dbReference>
<dbReference type="InterPro" id="IPR016036">
    <property type="entry name" value="Malonyl_transacylase_ACP-bd"/>
</dbReference>
<dbReference type="EMBL" id="CP089983">
    <property type="protein sequence ID" value="WXB04580.1"/>
    <property type="molecule type" value="Genomic_DNA"/>
</dbReference>
<dbReference type="PANTHER" id="PTHR42681:SF1">
    <property type="entry name" value="MALONYL-COA-ACYL CARRIER PROTEIN TRANSACYLASE, MITOCHONDRIAL"/>
    <property type="match status" value="1"/>
</dbReference>
<dbReference type="Gene3D" id="3.40.366.10">
    <property type="entry name" value="Malonyl-Coenzyme A Acyl Carrier Protein, domain 2"/>
    <property type="match status" value="1"/>
</dbReference>
<proteinExistence type="inferred from homology"/>
<evidence type="ECO:0000256" key="4">
    <source>
        <dbReference type="ARBA" id="ARBA00023315"/>
    </source>
</evidence>
<evidence type="ECO:0000259" key="7">
    <source>
        <dbReference type="SMART" id="SM00827"/>
    </source>
</evidence>